<dbReference type="CDD" id="cd04622">
    <property type="entry name" value="CBS_pair_HRP1_like"/>
    <property type="match status" value="1"/>
</dbReference>
<feature type="domain" description="CBS" evidence="4">
    <location>
        <begin position="71"/>
        <end position="128"/>
    </location>
</feature>
<proteinExistence type="predicted"/>
<gene>
    <name evidence="5" type="ORF">SAMN05192539_1007150</name>
</gene>
<dbReference type="InterPro" id="IPR000644">
    <property type="entry name" value="CBS_dom"/>
</dbReference>
<keyword evidence="1 2" id="KW-0129">CBS domain</keyword>
<evidence type="ECO:0000256" key="2">
    <source>
        <dbReference type="PROSITE-ProRule" id="PRU00703"/>
    </source>
</evidence>
<dbReference type="Pfam" id="PF00571">
    <property type="entry name" value="CBS"/>
    <property type="match status" value="2"/>
</dbReference>
<evidence type="ECO:0000313" key="5">
    <source>
        <dbReference type="EMBL" id="SEJ17208.1"/>
    </source>
</evidence>
<dbReference type="RefSeq" id="WP_090865363.1">
    <property type="nucleotide sequence ID" value="NZ_FNYE01000007.1"/>
</dbReference>
<dbReference type="InterPro" id="IPR051257">
    <property type="entry name" value="Diverse_CBS-Domain"/>
</dbReference>
<dbReference type="SMART" id="SM00116">
    <property type="entry name" value="CBS"/>
    <property type="match status" value="2"/>
</dbReference>
<dbReference type="PROSITE" id="PS51371">
    <property type="entry name" value="CBS"/>
    <property type="match status" value="2"/>
</dbReference>
<reference evidence="6" key="1">
    <citation type="submission" date="2016-10" db="EMBL/GenBank/DDBJ databases">
        <authorList>
            <person name="Varghese N."/>
            <person name="Submissions S."/>
        </authorList>
    </citation>
    <scope>NUCLEOTIDE SEQUENCE [LARGE SCALE GENOMIC DNA]</scope>
    <source>
        <strain evidence="6">LMG 26031</strain>
    </source>
</reference>
<sequence>MTTISEVMTREAETLAPKDSIRHAAELMDRLNVGALPICDGSRLTGIVTDRDIVVRAVAIGLEPATPVEDVASGPVEYCFEDDDIDEAERKFASSQIRRLPVLDREKHLVGMVSIGDVATSQDGGLSSTLGAVSAPATPDRPGSSHR</sequence>
<feature type="compositionally biased region" description="Polar residues" evidence="3">
    <location>
        <begin position="119"/>
        <end position="131"/>
    </location>
</feature>
<feature type="region of interest" description="Disordered" evidence="3">
    <location>
        <begin position="119"/>
        <end position="147"/>
    </location>
</feature>
<dbReference type="InterPro" id="IPR046342">
    <property type="entry name" value="CBS_dom_sf"/>
</dbReference>
<dbReference type="STRING" id="667676.SAMN05192539_1007150"/>
<dbReference type="Gene3D" id="3.10.580.10">
    <property type="entry name" value="CBS-domain"/>
    <property type="match status" value="1"/>
</dbReference>
<evidence type="ECO:0000259" key="4">
    <source>
        <dbReference type="PROSITE" id="PS51371"/>
    </source>
</evidence>
<dbReference type="EMBL" id="FNYE01000007">
    <property type="protein sequence ID" value="SEJ17208.1"/>
    <property type="molecule type" value="Genomic_DNA"/>
</dbReference>
<dbReference type="AlphaFoldDB" id="A0A1H6WJU8"/>
<feature type="domain" description="CBS" evidence="4">
    <location>
        <begin position="8"/>
        <end position="68"/>
    </location>
</feature>
<name>A0A1H6WJU8_9BURK</name>
<accession>A0A1H6WJU8</accession>
<evidence type="ECO:0000256" key="3">
    <source>
        <dbReference type="SAM" id="MobiDB-lite"/>
    </source>
</evidence>
<evidence type="ECO:0000313" key="6">
    <source>
        <dbReference type="Proteomes" id="UP000198866"/>
    </source>
</evidence>
<dbReference type="OrthoDB" id="9794094at2"/>
<protein>
    <submittedName>
        <fullName evidence="5">CBS domain-containing protein</fullName>
    </submittedName>
</protein>
<dbReference type="Proteomes" id="UP000198866">
    <property type="component" value="Unassembled WGS sequence"/>
</dbReference>
<organism evidence="5 6">
    <name type="scientific">Paraburkholderia diazotrophica</name>
    <dbReference type="NCBI Taxonomy" id="667676"/>
    <lineage>
        <taxon>Bacteria</taxon>
        <taxon>Pseudomonadati</taxon>
        <taxon>Pseudomonadota</taxon>
        <taxon>Betaproteobacteria</taxon>
        <taxon>Burkholderiales</taxon>
        <taxon>Burkholderiaceae</taxon>
        <taxon>Paraburkholderia</taxon>
    </lineage>
</organism>
<evidence type="ECO:0000256" key="1">
    <source>
        <dbReference type="ARBA" id="ARBA00023122"/>
    </source>
</evidence>
<dbReference type="PANTHER" id="PTHR43080:SF2">
    <property type="entry name" value="CBS DOMAIN-CONTAINING PROTEIN"/>
    <property type="match status" value="1"/>
</dbReference>
<dbReference type="SUPFAM" id="SSF54631">
    <property type="entry name" value="CBS-domain pair"/>
    <property type="match status" value="1"/>
</dbReference>
<dbReference type="PANTHER" id="PTHR43080">
    <property type="entry name" value="CBS DOMAIN-CONTAINING PROTEIN CBSX3, MITOCHONDRIAL"/>
    <property type="match status" value="1"/>
</dbReference>
<keyword evidence="6" id="KW-1185">Reference proteome</keyword>